<dbReference type="InterPro" id="IPR051199">
    <property type="entry name" value="LPS_LOS_Heptosyltrfase"/>
</dbReference>
<dbReference type="GO" id="GO:0005829">
    <property type="term" value="C:cytosol"/>
    <property type="evidence" value="ECO:0007669"/>
    <property type="project" value="TreeGrafter"/>
</dbReference>
<gene>
    <name evidence="3" type="ORF">GCM10007932_12440</name>
</gene>
<keyword evidence="2" id="KW-0808">Transferase</keyword>
<dbReference type="Pfam" id="PF01075">
    <property type="entry name" value="Glyco_transf_9"/>
    <property type="match status" value="1"/>
</dbReference>
<proteinExistence type="predicted"/>
<evidence type="ECO:0000256" key="2">
    <source>
        <dbReference type="ARBA" id="ARBA00022679"/>
    </source>
</evidence>
<accession>A0AAV5NND2</accession>
<dbReference type="CDD" id="cd03789">
    <property type="entry name" value="GT9_LPS_heptosyltransferase"/>
    <property type="match status" value="1"/>
</dbReference>
<dbReference type="SUPFAM" id="SSF53756">
    <property type="entry name" value="UDP-Glycosyltransferase/glycogen phosphorylase"/>
    <property type="match status" value="1"/>
</dbReference>
<dbReference type="PANTHER" id="PTHR30160">
    <property type="entry name" value="TETRAACYLDISACCHARIDE 4'-KINASE-RELATED"/>
    <property type="match status" value="1"/>
</dbReference>
<reference evidence="4" key="1">
    <citation type="journal article" date="2019" name="Int. J. Syst. Evol. Microbiol.">
        <title>The Global Catalogue of Microorganisms (GCM) 10K type strain sequencing project: providing services to taxonomists for standard genome sequencing and annotation.</title>
        <authorList>
            <consortium name="The Broad Institute Genomics Platform"/>
            <consortium name="The Broad Institute Genome Sequencing Center for Infectious Disease"/>
            <person name="Wu L."/>
            <person name="Ma J."/>
        </authorList>
    </citation>
    <scope>NUCLEOTIDE SEQUENCE [LARGE SCALE GENOMIC DNA]</scope>
    <source>
        <strain evidence="4">NBRC 15640</strain>
    </source>
</reference>
<dbReference type="GO" id="GO:0008713">
    <property type="term" value="F:ADP-heptose-lipopolysaccharide heptosyltransferase activity"/>
    <property type="evidence" value="ECO:0007669"/>
    <property type="project" value="TreeGrafter"/>
</dbReference>
<organism evidence="3 4">
    <name type="scientific">Vibrio penaeicida</name>
    <dbReference type="NCBI Taxonomy" id="104609"/>
    <lineage>
        <taxon>Bacteria</taxon>
        <taxon>Pseudomonadati</taxon>
        <taxon>Pseudomonadota</taxon>
        <taxon>Gammaproteobacteria</taxon>
        <taxon>Vibrionales</taxon>
        <taxon>Vibrionaceae</taxon>
        <taxon>Vibrio</taxon>
    </lineage>
</organism>
<keyword evidence="4" id="KW-1185">Reference proteome</keyword>
<dbReference type="RefSeq" id="WP_126610193.1">
    <property type="nucleotide sequence ID" value="NZ_AP025144.1"/>
</dbReference>
<dbReference type="AlphaFoldDB" id="A0AAV5NND2"/>
<name>A0AAV5NND2_9VIBR</name>
<dbReference type="InterPro" id="IPR002201">
    <property type="entry name" value="Glyco_trans_9"/>
</dbReference>
<evidence type="ECO:0000313" key="3">
    <source>
        <dbReference type="EMBL" id="GLQ71884.1"/>
    </source>
</evidence>
<comment type="caution">
    <text evidence="3">The sequence shown here is derived from an EMBL/GenBank/DDBJ whole genome shotgun (WGS) entry which is preliminary data.</text>
</comment>
<sequence>MTIRNALRRFDSYRRDKMGSSEILLYKLLSNNKSLEPKLLDNEDVKHILLIRNNKRIGNMFFMLPFIRELRKQYPDAKIDLLLREPWQGQFFQNMGLGKFDYSSFSFKQIVSWLQCIFRLRKNTYDLVLVPYSSVTDSMMSSMLDARNKVSEYAKDRLPAAPHSSPLPVRHPHAALESLDILKGMGIKLDPEYDHTMAFSQQETENAQQISQQLRKGKEHITLAYFRGARGEKQLDETTWETVLTQFDEVTGKQINWIEILSPDIPAPLNAETQTYQSKDMRVLAAVLKQMDGFICCDTGPLHLADAAGANCVGLYTHTSIERYGLLGSNTVNVDGLDNLDAAQILKSLKIPF</sequence>
<dbReference type="EMBL" id="BSNX01000008">
    <property type="protein sequence ID" value="GLQ71884.1"/>
    <property type="molecule type" value="Genomic_DNA"/>
</dbReference>
<dbReference type="GO" id="GO:0009244">
    <property type="term" value="P:lipopolysaccharide core region biosynthetic process"/>
    <property type="evidence" value="ECO:0007669"/>
    <property type="project" value="TreeGrafter"/>
</dbReference>
<evidence type="ECO:0000256" key="1">
    <source>
        <dbReference type="ARBA" id="ARBA00022676"/>
    </source>
</evidence>
<keyword evidence="1" id="KW-0328">Glycosyltransferase</keyword>
<dbReference type="Proteomes" id="UP001156690">
    <property type="component" value="Unassembled WGS sequence"/>
</dbReference>
<protein>
    <submittedName>
        <fullName evidence="3">Heptosyltransferase</fullName>
    </submittedName>
</protein>
<dbReference type="Gene3D" id="3.40.50.2000">
    <property type="entry name" value="Glycogen Phosphorylase B"/>
    <property type="match status" value="2"/>
</dbReference>
<evidence type="ECO:0000313" key="4">
    <source>
        <dbReference type="Proteomes" id="UP001156690"/>
    </source>
</evidence>